<evidence type="ECO:0000313" key="1">
    <source>
        <dbReference type="EMBL" id="PSR71967.1"/>
    </source>
</evidence>
<keyword evidence="2" id="KW-1185">Reference proteome</keyword>
<name>A0A2R6NHU8_9APHY</name>
<gene>
    <name evidence="1" type="ORF">PHLCEN_2v12177</name>
</gene>
<dbReference type="AlphaFoldDB" id="A0A2R6NHU8"/>
<dbReference type="Proteomes" id="UP000186601">
    <property type="component" value="Unassembled WGS sequence"/>
</dbReference>
<evidence type="ECO:0000313" key="2">
    <source>
        <dbReference type="Proteomes" id="UP000186601"/>
    </source>
</evidence>
<organism evidence="1 2">
    <name type="scientific">Hermanssonia centrifuga</name>
    <dbReference type="NCBI Taxonomy" id="98765"/>
    <lineage>
        <taxon>Eukaryota</taxon>
        <taxon>Fungi</taxon>
        <taxon>Dikarya</taxon>
        <taxon>Basidiomycota</taxon>
        <taxon>Agaricomycotina</taxon>
        <taxon>Agaricomycetes</taxon>
        <taxon>Polyporales</taxon>
        <taxon>Meruliaceae</taxon>
        <taxon>Hermanssonia</taxon>
    </lineage>
</organism>
<proteinExistence type="predicted"/>
<protein>
    <submittedName>
        <fullName evidence="1">Uncharacterized protein</fullName>
    </submittedName>
</protein>
<accession>A0A2R6NHU8</accession>
<reference evidence="1 2" key="1">
    <citation type="submission" date="2018-02" db="EMBL/GenBank/DDBJ databases">
        <title>Genome sequence of the basidiomycete white-rot fungus Phlebia centrifuga.</title>
        <authorList>
            <person name="Granchi Z."/>
            <person name="Peng M."/>
            <person name="de Vries R.P."/>
            <person name="Hilden K."/>
            <person name="Makela M.R."/>
            <person name="Grigoriev I."/>
            <person name="Riley R."/>
        </authorList>
    </citation>
    <scope>NUCLEOTIDE SEQUENCE [LARGE SCALE GENOMIC DNA]</scope>
    <source>
        <strain evidence="1 2">FBCC195</strain>
    </source>
</reference>
<comment type="caution">
    <text evidence="1">The sequence shown here is derived from an EMBL/GenBank/DDBJ whole genome shotgun (WGS) entry which is preliminary data.</text>
</comment>
<dbReference type="EMBL" id="MLYV02001230">
    <property type="protein sequence ID" value="PSR71967.1"/>
    <property type="molecule type" value="Genomic_DNA"/>
</dbReference>
<sequence>MLRLPYGFMKEPEPEAPGFLCKIESTHRVQPEEGMLTLLGIEMGVGSNFHGVLFGMNDLSSTWKQWS</sequence>